<evidence type="ECO:0000313" key="3">
    <source>
        <dbReference type="EMBL" id="BDG16555.1"/>
    </source>
</evidence>
<feature type="domain" description="Enoyl reductase (ER)" evidence="1">
    <location>
        <begin position="10"/>
        <end position="300"/>
    </location>
</feature>
<dbReference type="SUPFAM" id="SSF50129">
    <property type="entry name" value="GroES-like"/>
    <property type="match status" value="1"/>
</dbReference>
<sequence length="302" mass="32036">MQAWVQEKLGAPLVLKEVEEPKPGPGEVLLEVEAVGLNFADHLLRLGAYLTRLHPPFIPGMEVVGRAGNGRYAALVGQGGLAERVAVPEAALLPVPEGLSPEEAAAYPVSFLTAYLALRRAGAKPGERVLVQAAAGALGTAAVQVARALGLRVVAAASRREKLALPLSLGAEVAATYEELPERVRALGGVDLVLEVRGKAIEESLALLKPQGRLVYIGAAEGEVAPIPPLRLMRRNLTVLGFWLAPLLGERPLVEEALGFLLPRLGKELKPMVGQVFPFAEAEAAFRALLDRSHTGKVVVRL</sequence>
<dbReference type="Pfam" id="PF00107">
    <property type="entry name" value="ADH_zinc_N"/>
    <property type="match status" value="1"/>
</dbReference>
<reference evidence="3 5" key="3">
    <citation type="journal article" date="2022" name="Microbiol. Resour. Announc.">
        <title>Complete Genome Sequences of Thermus Strains Isolated from Senami Hot Spring in Japan.</title>
        <authorList>
            <person name="Miyazaki K."/>
        </authorList>
    </citation>
    <scope>NUCLEOTIDE SEQUENCE [LARGE SCALE GENOMIC DNA]</scope>
    <source>
        <strain evidence="3 5">SNM4-1</strain>
    </source>
</reference>
<dbReference type="AlphaFoldDB" id="A0A1J0LXE6"/>
<dbReference type="KEGG" id="tbc:A0O31_02062"/>
<dbReference type="GO" id="GO:0016491">
    <property type="term" value="F:oxidoreductase activity"/>
    <property type="evidence" value="ECO:0007669"/>
    <property type="project" value="InterPro"/>
</dbReference>
<dbReference type="EMBL" id="CP016312">
    <property type="protein sequence ID" value="APD10127.1"/>
    <property type="molecule type" value="Genomic_DNA"/>
</dbReference>
<dbReference type="Gene3D" id="3.40.50.720">
    <property type="entry name" value="NAD(P)-binding Rossmann-like Domain"/>
    <property type="match status" value="1"/>
</dbReference>
<dbReference type="Proteomes" id="UP000831120">
    <property type="component" value="Chromosome"/>
</dbReference>
<gene>
    <name evidence="2" type="ORF">A0O31_02062</name>
    <name evidence="3" type="ORF">TbrSNM41_12890</name>
</gene>
<dbReference type="Proteomes" id="UP000182993">
    <property type="component" value="Chromosome"/>
</dbReference>
<evidence type="ECO:0000313" key="4">
    <source>
        <dbReference type="Proteomes" id="UP000182993"/>
    </source>
</evidence>
<dbReference type="SUPFAM" id="SSF51735">
    <property type="entry name" value="NAD(P)-binding Rossmann-fold domains"/>
    <property type="match status" value="1"/>
</dbReference>
<evidence type="ECO:0000313" key="2">
    <source>
        <dbReference type="EMBL" id="APD10127.1"/>
    </source>
</evidence>
<reference evidence="4" key="1">
    <citation type="submission" date="2016-06" db="EMBL/GenBank/DDBJ databases">
        <title>Whole genome sequencing of Thermus brockianus strain GE-1.</title>
        <authorList>
            <person name="Schaefers C."/>
            <person name="Blank S."/>
            <person name="Wiebusch S."/>
            <person name="Elleuche S."/>
            <person name="Antranikian G."/>
        </authorList>
    </citation>
    <scope>NUCLEOTIDE SEQUENCE [LARGE SCALE GENOMIC DNA]</scope>
    <source>
        <strain evidence="4">GE-1</strain>
    </source>
</reference>
<reference evidence="2" key="2">
    <citation type="journal article" date="2017" name="Stand. Genomic Sci.">
        <title>Complete genome sequence of Thermus brockianus GE-1 reveals key enzymes of xylan/xylose metabolism.</title>
        <authorList>
            <person name="Schaefers C."/>
            <person name="Blank S."/>
            <person name="Wiebusch S."/>
            <person name="Elleuche S."/>
            <person name="Antranikian G."/>
        </authorList>
    </citation>
    <scope>NUCLEOTIDE SEQUENCE</scope>
    <source>
        <strain evidence="2">GE-1</strain>
    </source>
</reference>
<name>A0A1J0LXE6_THEBO</name>
<dbReference type="InterPro" id="IPR013149">
    <property type="entry name" value="ADH-like_C"/>
</dbReference>
<evidence type="ECO:0000259" key="1">
    <source>
        <dbReference type="SMART" id="SM00829"/>
    </source>
</evidence>
<dbReference type="STRING" id="56956.A0O31_02062"/>
<dbReference type="InterPro" id="IPR036291">
    <property type="entry name" value="NAD(P)-bd_dom_sf"/>
</dbReference>
<organism evidence="2 4">
    <name type="scientific">Thermus brockianus</name>
    <dbReference type="NCBI Taxonomy" id="56956"/>
    <lineage>
        <taxon>Bacteria</taxon>
        <taxon>Thermotogati</taxon>
        <taxon>Deinococcota</taxon>
        <taxon>Deinococci</taxon>
        <taxon>Thermales</taxon>
        <taxon>Thermaceae</taxon>
        <taxon>Thermus</taxon>
    </lineage>
</organism>
<dbReference type="Pfam" id="PF08240">
    <property type="entry name" value="ADH_N"/>
    <property type="match status" value="1"/>
</dbReference>
<protein>
    <submittedName>
        <fullName evidence="2 3">Quinone oxidoreductase</fullName>
    </submittedName>
</protein>
<dbReference type="SMART" id="SM00829">
    <property type="entry name" value="PKS_ER"/>
    <property type="match status" value="1"/>
</dbReference>
<keyword evidence="5" id="KW-1185">Reference proteome</keyword>
<dbReference type="OrthoDB" id="9787435at2"/>
<evidence type="ECO:0000313" key="5">
    <source>
        <dbReference type="Proteomes" id="UP000831120"/>
    </source>
</evidence>
<dbReference type="InterPro" id="IPR011032">
    <property type="entry name" value="GroES-like_sf"/>
</dbReference>
<dbReference type="InterPro" id="IPR020843">
    <property type="entry name" value="ER"/>
</dbReference>
<proteinExistence type="predicted"/>
<dbReference type="Gene3D" id="3.90.180.10">
    <property type="entry name" value="Medium-chain alcohol dehydrogenases, catalytic domain"/>
    <property type="match status" value="1"/>
</dbReference>
<dbReference type="InterPro" id="IPR013154">
    <property type="entry name" value="ADH-like_N"/>
</dbReference>
<accession>A0A1J0LXE6</accession>
<dbReference type="PANTHER" id="PTHR43677">
    <property type="entry name" value="SHORT-CHAIN DEHYDROGENASE/REDUCTASE"/>
    <property type="match status" value="1"/>
</dbReference>
<dbReference type="PANTHER" id="PTHR43677:SF4">
    <property type="entry name" value="QUINONE OXIDOREDUCTASE-LIKE PROTEIN 2"/>
    <property type="match status" value="1"/>
</dbReference>
<dbReference type="InterPro" id="IPR051397">
    <property type="entry name" value="Zn-ADH-like_protein"/>
</dbReference>
<dbReference type="RefSeq" id="WP_071677726.1">
    <property type="nucleotide sequence ID" value="NZ_AP025593.1"/>
</dbReference>
<dbReference type="EMBL" id="AP025593">
    <property type="protein sequence ID" value="BDG16555.1"/>
    <property type="molecule type" value="Genomic_DNA"/>
</dbReference>